<dbReference type="SUPFAM" id="SSF56796">
    <property type="entry name" value="Dehydroquinate synthase-like"/>
    <property type="match status" value="1"/>
</dbReference>
<keyword evidence="11 17" id="KW-0547">Nucleotide-binding</keyword>
<evidence type="ECO:0000256" key="3">
    <source>
        <dbReference type="ARBA" id="ARBA00004496"/>
    </source>
</evidence>
<keyword evidence="16 17" id="KW-0170">Cobalt</keyword>
<evidence type="ECO:0000256" key="12">
    <source>
        <dbReference type="ARBA" id="ARBA00022833"/>
    </source>
</evidence>
<reference evidence="20 21" key="1">
    <citation type="journal article" date="2021" name="ISME Commun">
        <title>Automated analysis of genomic sequences facilitates high-throughput and comprehensive description of bacteria.</title>
        <authorList>
            <person name="Hitch T.C.A."/>
        </authorList>
    </citation>
    <scope>NUCLEOTIDE SEQUENCE [LARGE SCALE GENOMIC DNA]</scope>
    <source>
        <strain evidence="20 21">Sanger_02</strain>
    </source>
</reference>
<keyword evidence="15 17" id="KW-0456">Lyase</keyword>
<evidence type="ECO:0000256" key="14">
    <source>
        <dbReference type="ARBA" id="ARBA00023141"/>
    </source>
</evidence>
<dbReference type="PIRSF" id="PIRSF001455">
    <property type="entry name" value="DHQ_synth"/>
    <property type="match status" value="1"/>
</dbReference>
<keyword evidence="21" id="KW-1185">Reference proteome</keyword>
<feature type="domain" description="3-dehydroquinate synthase C-terminal" evidence="19">
    <location>
        <begin position="179"/>
        <end position="319"/>
    </location>
</feature>
<dbReference type="EC" id="4.2.3.4" evidence="6 17"/>
<evidence type="ECO:0000259" key="19">
    <source>
        <dbReference type="Pfam" id="PF24621"/>
    </source>
</evidence>
<feature type="binding site" evidence="17">
    <location>
        <position position="149"/>
    </location>
    <ligand>
        <name>NAD(+)</name>
        <dbReference type="ChEBI" id="CHEBI:57540"/>
    </ligand>
</feature>
<comment type="caution">
    <text evidence="20">The sequence shown here is derived from an EMBL/GenBank/DDBJ whole genome shotgun (WGS) entry which is preliminary data.</text>
</comment>
<evidence type="ECO:0000256" key="1">
    <source>
        <dbReference type="ARBA" id="ARBA00001393"/>
    </source>
</evidence>
<evidence type="ECO:0000256" key="4">
    <source>
        <dbReference type="ARBA" id="ARBA00004661"/>
    </source>
</evidence>
<name>A0ABT2S7R0_9FIRM</name>
<sequence>MKLTVNLGANSYPIYIKNNILSQVDTYIHEAFRGRKIMIISDDIVYPIYGEALTARLADWECYHIVLPHGEQTKDFQTLPQVYEAMAEAHFTRTDMIIALGGGVIGDLAGFAASTYMRGIKLVQIPTSLLAQVDSSVGGKVAVDLPQGKNLIGAFYQPSLVLIDPTVLDTLSERFIIDGMGEVVKYGCIEDAELFETLASHTSFKDLKKVLPEVITRCVDIKREIVEEDQFDTGRRMLLNFGHTLAHAIEQHFNYQMQIHGEAVAIGMYQITRIAEERGLTEAGTAERILNVLNIYRLPHKCGLPLGSLTKAISLDKKNMHGTLNLVLLHDIGNSYAEPSSLQFFDEPKRMI</sequence>
<comment type="catalytic activity">
    <reaction evidence="1 17">
        <text>7-phospho-2-dehydro-3-deoxy-D-arabino-heptonate = 3-dehydroquinate + phosphate</text>
        <dbReference type="Rhea" id="RHEA:21968"/>
        <dbReference type="ChEBI" id="CHEBI:32364"/>
        <dbReference type="ChEBI" id="CHEBI:43474"/>
        <dbReference type="ChEBI" id="CHEBI:58394"/>
        <dbReference type="EC" id="4.2.3.4"/>
    </reaction>
</comment>
<dbReference type="PANTHER" id="PTHR43622:SF7">
    <property type="entry name" value="3-DEHYDROQUINATE SYNTHASE, CHLOROPLASTIC"/>
    <property type="match status" value="1"/>
</dbReference>
<feature type="binding site" evidence="17">
    <location>
        <position position="243"/>
    </location>
    <ligand>
        <name>Zn(2+)</name>
        <dbReference type="ChEBI" id="CHEBI:29105"/>
    </ligand>
</feature>
<dbReference type="InterPro" id="IPR030963">
    <property type="entry name" value="DHQ_synth_fam"/>
</dbReference>
<dbReference type="Pfam" id="PF01761">
    <property type="entry name" value="DHQ_synthase"/>
    <property type="match status" value="1"/>
</dbReference>
<evidence type="ECO:0000256" key="13">
    <source>
        <dbReference type="ARBA" id="ARBA00023027"/>
    </source>
</evidence>
<feature type="binding site" evidence="17">
    <location>
        <begin position="127"/>
        <end position="128"/>
    </location>
    <ligand>
        <name>NAD(+)</name>
        <dbReference type="ChEBI" id="CHEBI:57540"/>
    </ligand>
</feature>
<gene>
    <name evidence="17 20" type="primary">aroB</name>
    <name evidence="20" type="ORF">OCV65_10290</name>
</gene>
<proteinExistence type="inferred from homology"/>
<comment type="similarity">
    <text evidence="5 17">Belongs to the sugar phosphate cyclases superfamily. Dehydroquinate synthase family.</text>
</comment>
<evidence type="ECO:0000256" key="6">
    <source>
        <dbReference type="ARBA" id="ARBA00013031"/>
    </source>
</evidence>
<evidence type="ECO:0000256" key="8">
    <source>
        <dbReference type="ARBA" id="ARBA00022490"/>
    </source>
</evidence>
<evidence type="ECO:0000256" key="9">
    <source>
        <dbReference type="ARBA" id="ARBA00022605"/>
    </source>
</evidence>
<evidence type="ECO:0000256" key="16">
    <source>
        <dbReference type="ARBA" id="ARBA00023285"/>
    </source>
</evidence>
<keyword evidence="8 17" id="KW-0963">Cytoplasm</keyword>
<evidence type="ECO:0000256" key="17">
    <source>
        <dbReference type="HAMAP-Rule" id="MF_00110"/>
    </source>
</evidence>
<organism evidence="20 21">
    <name type="scientific">Dorea ammoniilytica</name>
    <dbReference type="NCBI Taxonomy" id="2981788"/>
    <lineage>
        <taxon>Bacteria</taxon>
        <taxon>Bacillati</taxon>
        <taxon>Bacillota</taxon>
        <taxon>Clostridia</taxon>
        <taxon>Lachnospirales</taxon>
        <taxon>Lachnospiraceae</taxon>
        <taxon>Dorea</taxon>
    </lineage>
</organism>
<evidence type="ECO:0000256" key="11">
    <source>
        <dbReference type="ARBA" id="ARBA00022741"/>
    </source>
</evidence>
<evidence type="ECO:0000259" key="18">
    <source>
        <dbReference type="Pfam" id="PF01761"/>
    </source>
</evidence>
<dbReference type="Proteomes" id="UP001207605">
    <property type="component" value="Unassembled WGS sequence"/>
</dbReference>
<comment type="function">
    <text evidence="17">Catalyzes the conversion of 3-deoxy-D-arabino-heptulosonate 7-phosphate (DAHP) to dehydroquinate (DHQ).</text>
</comment>
<feature type="binding site" evidence="17">
    <location>
        <position position="182"/>
    </location>
    <ligand>
        <name>Zn(2+)</name>
        <dbReference type="ChEBI" id="CHEBI:29105"/>
    </ligand>
</feature>
<dbReference type="InterPro" id="IPR030960">
    <property type="entry name" value="DHQS/DOIS_N"/>
</dbReference>
<evidence type="ECO:0000313" key="21">
    <source>
        <dbReference type="Proteomes" id="UP001207605"/>
    </source>
</evidence>
<feature type="binding site" evidence="17">
    <location>
        <begin position="103"/>
        <end position="107"/>
    </location>
    <ligand>
        <name>NAD(+)</name>
        <dbReference type="ChEBI" id="CHEBI:57540"/>
    </ligand>
</feature>
<evidence type="ECO:0000256" key="7">
    <source>
        <dbReference type="ARBA" id="ARBA00017684"/>
    </source>
</evidence>
<comment type="subcellular location">
    <subcellularLocation>
        <location evidence="3 17">Cytoplasm</location>
    </subcellularLocation>
</comment>
<dbReference type="InterPro" id="IPR050071">
    <property type="entry name" value="Dehydroquinate_synthase"/>
</dbReference>
<evidence type="ECO:0000256" key="2">
    <source>
        <dbReference type="ARBA" id="ARBA00001911"/>
    </source>
</evidence>
<dbReference type="CDD" id="cd08195">
    <property type="entry name" value="DHQS"/>
    <property type="match status" value="1"/>
</dbReference>
<dbReference type="HAMAP" id="MF_00110">
    <property type="entry name" value="DHQ_synthase"/>
    <property type="match status" value="1"/>
</dbReference>
<keyword evidence="9 17" id="KW-0028">Amino-acid biosynthesis</keyword>
<comment type="cofactor">
    <cofactor evidence="2 17">
        <name>NAD(+)</name>
        <dbReference type="ChEBI" id="CHEBI:57540"/>
    </cofactor>
</comment>
<keyword evidence="10 17" id="KW-0479">Metal-binding</keyword>
<accession>A0ABT2S7R0</accession>
<keyword evidence="14 17" id="KW-0057">Aromatic amino acid biosynthesis</keyword>
<dbReference type="EMBL" id="JAOQJV010000015">
    <property type="protein sequence ID" value="MCU6700616.1"/>
    <property type="molecule type" value="Genomic_DNA"/>
</dbReference>
<dbReference type="Gene3D" id="3.40.50.1970">
    <property type="match status" value="1"/>
</dbReference>
<evidence type="ECO:0000256" key="15">
    <source>
        <dbReference type="ARBA" id="ARBA00023239"/>
    </source>
</evidence>
<feature type="binding site" evidence="17">
    <location>
        <position position="140"/>
    </location>
    <ligand>
        <name>NAD(+)</name>
        <dbReference type="ChEBI" id="CHEBI:57540"/>
    </ligand>
</feature>
<dbReference type="RefSeq" id="WP_262581964.1">
    <property type="nucleotide sequence ID" value="NZ_JAOQJV010000015.1"/>
</dbReference>
<keyword evidence="12 17" id="KW-0862">Zinc</keyword>
<feature type="binding site" evidence="17">
    <location>
        <position position="260"/>
    </location>
    <ligand>
        <name>Zn(2+)</name>
        <dbReference type="ChEBI" id="CHEBI:29105"/>
    </ligand>
</feature>
<evidence type="ECO:0000256" key="10">
    <source>
        <dbReference type="ARBA" id="ARBA00022723"/>
    </source>
</evidence>
<evidence type="ECO:0000256" key="5">
    <source>
        <dbReference type="ARBA" id="ARBA00005412"/>
    </source>
</evidence>
<dbReference type="GO" id="GO:0003856">
    <property type="term" value="F:3-dehydroquinate synthase activity"/>
    <property type="evidence" value="ECO:0007669"/>
    <property type="project" value="UniProtKB-EC"/>
</dbReference>
<dbReference type="InterPro" id="IPR056179">
    <property type="entry name" value="DHQS_C"/>
</dbReference>
<evidence type="ECO:0000313" key="20">
    <source>
        <dbReference type="EMBL" id="MCU6700616.1"/>
    </source>
</evidence>
<comment type="pathway">
    <text evidence="4 17">Metabolic intermediate biosynthesis; chorismate biosynthesis; chorismate from D-erythrose 4-phosphate and phosphoenolpyruvate: step 2/7.</text>
</comment>
<comment type="cofactor">
    <cofactor evidence="17">
        <name>Co(2+)</name>
        <dbReference type="ChEBI" id="CHEBI:48828"/>
    </cofactor>
    <cofactor evidence="17">
        <name>Zn(2+)</name>
        <dbReference type="ChEBI" id="CHEBI:29105"/>
    </cofactor>
    <text evidence="17">Binds 1 divalent metal cation per subunit. Can use either Co(2+) or Zn(2+).</text>
</comment>
<comment type="caution">
    <text evidence="17">Lacks conserved residue(s) required for the propagation of feature annotation.</text>
</comment>
<keyword evidence="13 17" id="KW-0520">NAD</keyword>
<dbReference type="InterPro" id="IPR016037">
    <property type="entry name" value="DHQ_synth_AroB"/>
</dbReference>
<dbReference type="NCBIfam" id="TIGR01357">
    <property type="entry name" value="aroB"/>
    <property type="match status" value="1"/>
</dbReference>
<dbReference type="Gene3D" id="1.20.1090.10">
    <property type="entry name" value="Dehydroquinate synthase-like - alpha domain"/>
    <property type="match status" value="1"/>
</dbReference>
<protein>
    <recommendedName>
        <fullName evidence="7 17">3-dehydroquinate synthase</fullName>
        <shortName evidence="17">DHQS</shortName>
        <ecNumber evidence="6 17">4.2.3.4</ecNumber>
    </recommendedName>
</protein>
<dbReference type="PANTHER" id="PTHR43622">
    <property type="entry name" value="3-DEHYDROQUINATE SYNTHASE"/>
    <property type="match status" value="1"/>
</dbReference>
<dbReference type="Pfam" id="PF24621">
    <property type="entry name" value="DHQS_C"/>
    <property type="match status" value="1"/>
</dbReference>
<feature type="domain" description="3-dehydroquinate synthase N-terminal" evidence="18">
    <location>
        <begin position="65"/>
        <end position="176"/>
    </location>
</feature>